<feature type="transmembrane region" description="Helical" evidence="1">
    <location>
        <begin position="206"/>
        <end position="226"/>
    </location>
</feature>
<protein>
    <recommendedName>
        <fullName evidence="2">DUF6533 domain-containing protein</fullName>
    </recommendedName>
</protein>
<keyword evidence="1" id="KW-1133">Transmembrane helix</keyword>
<keyword evidence="4" id="KW-1185">Reference proteome</keyword>
<feature type="transmembrane region" description="Helical" evidence="1">
    <location>
        <begin position="162"/>
        <end position="185"/>
    </location>
</feature>
<keyword evidence="1" id="KW-0812">Transmembrane</keyword>
<keyword evidence="1" id="KW-0472">Membrane</keyword>
<feature type="transmembrane region" description="Helical" evidence="1">
    <location>
        <begin position="117"/>
        <end position="138"/>
    </location>
</feature>
<dbReference type="OrthoDB" id="3350812at2759"/>
<evidence type="ECO:0000256" key="1">
    <source>
        <dbReference type="SAM" id="Phobius"/>
    </source>
</evidence>
<evidence type="ECO:0000313" key="3">
    <source>
        <dbReference type="EMBL" id="RXW18090.1"/>
    </source>
</evidence>
<organism evidence="3 4">
    <name type="scientific">Candolleomyces aberdarensis</name>
    <dbReference type="NCBI Taxonomy" id="2316362"/>
    <lineage>
        <taxon>Eukaryota</taxon>
        <taxon>Fungi</taxon>
        <taxon>Dikarya</taxon>
        <taxon>Basidiomycota</taxon>
        <taxon>Agaricomycotina</taxon>
        <taxon>Agaricomycetes</taxon>
        <taxon>Agaricomycetidae</taxon>
        <taxon>Agaricales</taxon>
        <taxon>Agaricineae</taxon>
        <taxon>Psathyrellaceae</taxon>
        <taxon>Candolleomyces</taxon>
    </lineage>
</organism>
<feature type="transmembrane region" description="Helical" evidence="1">
    <location>
        <begin position="83"/>
        <end position="105"/>
    </location>
</feature>
<accession>A0A4Q2DEB0</accession>
<reference evidence="3 4" key="1">
    <citation type="submission" date="2019-01" db="EMBL/GenBank/DDBJ databases">
        <title>Draft genome sequence of Psathyrella aberdarensis IHI B618.</title>
        <authorList>
            <person name="Buettner E."/>
            <person name="Kellner H."/>
        </authorList>
    </citation>
    <scope>NUCLEOTIDE SEQUENCE [LARGE SCALE GENOMIC DNA]</scope>
    <source>
        <strain evidence="3 4">IHI B618</strain>
    </source>
</reference>
<gene>
    <name evidence="3" type="ORF">EST38_g7758</name>
</gene>
<feature type="transmembrane region" description="Helical" evidence="1">
    <location>
        <begin position="52"/>
        <end position="71"/>
    </location>
</feature>
<comment type="caution">
    <text evidence="3">The sequence shown here is derived from an EMBL/GenBank/DDBJ whole genome shotgun (WGS) entry which is preliminary data.</text>
</comment>
<dbReference type="EMBL" id="SDEE01000291">
    <property type="protein sequence ID" value="RXW18090.1"/>
    <property type="molecule type" value="Genomic_DNA"/>
</dbReference>
<dbReference type="Proteomes" id="UP000290288">
    <property type="component" value="Unassembled WGS sequence"/>
</dbReference>
<name>A0A4Q2DEB0_9AGAR</name>
<proteinExistence type="predicted"/>
<dbReference type="InterPro" id="IPR045340">
    <property type="entry name" value="DUF6533"/>
</dbReference>
<evidence type="ECO:0000313" key="4">
    <source>
        <dbReference type="Proteomes" id="UP000290288"/>
    </source>
</evidence>
<sequence>MNVGILIAATRNTIISIHIHDIVATAWVVDWLHTLPFEAEVIWPARWNFVKFLYFFSRYFPIDIICSYIYLIVPDLQTCRISYFMSSAGLILSLGMSEAVIFIRLYALSRQTALFRWWLIVQFFAVWATIVGLLGPFLDSFQWIASPFPQHVACMAVAVNTLYATIPFALLMANETLIMLVMLYIGFMRYRDTRSSLVKIFYRDGFVFFLALAASSVVNISMLASLPSQRQPANGTLFAIVLFIRCLQVE</sequence>
<dbReference type="Pfam" id="PF20151">
    <property type="entry name" value="DUF6533"/>
    <property type="match status" value="1"/>
</dbReference>
<feature type="domain" description="DUF6533" evidence="2">
    <location>
        <begin position="24"/>
        <end position="62"/>
    </location>
</feature>
<evidence type="ECO:0000259" key="2">
    <source>
        <dbReference type="Pfam" id="PF20151"/>
    </source>
</evidence>
<dbReference type="AlphaFoldDB" id="A0A4Q2DEB0"/>